<feature type="compositionally biased region" description="Acidic residues" evidence="1">
    <location>
        <begin position="385"/>
        <end position="401"/>
    </location>
</feature>
<feature type="region of interest" description="Disordered" evidence="1">
    <location>
        <begin position="550"/>
        <end position="642"/>
    </location>
</feature>
<sequence length="855" mass="94030">MKDAFDELSIAPIDSYIDFGRSGNAKESRILKGDIAFTLNRPVKMRSIMLKFKGITTISIAPNTAVIGPTLHHESMVSFGKQKISLKGKSVFSQGSHTIPWQVVIPNNLPQTLALKRATIAYQLEAVVLFGIKKSLRVSCPITIRKNMLPSFEKIPVADTRLFQATIPRFHYEIEAPTAAYIELEEFTYTIKLLLFALDKPVRVIKSTLVQVETFRSQPQSHYQLGDTQAYCIQPEWSPIDQAYDHIAHVNDSKTIKANLTGLIREYTKPAPSVTHAFDENKPSSCTHPLVLRQPVPSQLTPSIDSPLLTISHQLHITITFINKIDEITIKIPIAVLSIANTSTTAAATINSTTLPCTTKILEAKDLRIRPPSEYSDVGTNEKYIEEDSVSEDSDNSSSDEDERHSVPLVYNNLPSEHAPSTTVRPPSSVVVATPTTMISAHTFGRPVRRFASALDVSVVSPEPLEDEGSSKPQRPLLTIDVSLANGTAAGKTATRPQMMSKITSLRKSTSAEQLRSFRSSETLPESDRHLFEKFLKTELENAYQSLKKGATPVLPKEKEHSQSNNQLTDTRSSTKQHSRSVSHPVSSTASDFQPDDDDKETVSSVSNVSETAPSLSSSASMSSGTTKSHPLQSRPPTPVLSLVPALPGSTILHHQIQSYSLPEEEFQVPSTATTLHSTVASSGLISPFDSRLASQIIFDSSSSDMYDSGATSSSGISKSGTRASSASIGRDEMMRRYMRLSTHQSQRRQNRAVSIKTSRMTRLYDEDGQDEVLDPLPPVTRQAQYSSKTRSTVTEYSHDYESNSDSELDQAFSFLDHDPHARSETPLPRLPRLSFGSSFAAALGVMDDEENGLN</sequence>
<evidence type="ECO:0000256" key="1">
    <source>
        <dbReference type="SAM" id="MobiDB-lite"/>
    </source>
</evidence>
<feature type="compositionally biased region" description="Polar residues" evidence="1">
    <location>
        <begin position="582"/>
        <end position="592"/>
    </location>
</feature>
<dbReference type="InterPro" id="IPR014752">
    <property type="entry name" value="Arrestin-like_C"/>
</dbReference>
<proteinExistence type="predicted"/>
<comment type="caution">
    <text evidence="3">The sequence shown here is derived from an EMBL/GenBank/DDBJ whole genome shotgun (WGS) entry which is preliminary data.</text>
</comment>
<dbReference type="OrthoDB" id="2333384at2759"/>
<feature type="compositionally biased region" description="Low complexity" evidence="1">
    <location>
        <begin position="603"/>
        <end position="629"/>
    </location>
</feature>
<accession>A0A8H7PRR9</accession>
<dbReference type="EMBL" id="JAEPQZ010000008">
    <property type="protein sequence ID" value="KAG2178036.1"/>
    <property type="molecule type" value="Genomic_DNA"/>
</dbReference>
<organism evidence="3 4">
    <name type="scientific">Mortierella isabellina</name>
    <name type="common">Filamentous fungus</name>
    <name type="synonym">Umbelopsis isabellina</name>
    <dbReference type="NCBI Taxonomy" id="91625"/>
    <lineage>
        <taxon>Eukaryota</taxon>
        <taxon>Fungi</taxon>
        <taxon>Fungi incertae sedis</taxon>
        <taxon>Mucoromycota</taxon>
        <taxon>Mucoromycotina</taxon>
        <taxon>Umbelopsidomycetes</taxon>
        <taxon>Umbelopsidales</taxon>
        <taxon>Umbelopsidaceae</taxon>
        <taxon>Umbelopsis</taxon>
    </lineage>
</organism>
<dbReference type="Pfam" id="PF02752">
    <property type="entry name" value="Arrestin_C"/>
    <property type="match status" value="1"/>
</dbReference>
<feature type="compositionally biased region" description="Low complexity" evidence="1">
    <location>
        <begin position="709"/>
        <end position="726"/>
    </location>
</feature>
<dbReference type="SUPFAM" id="SSF81296">
    <property type="entry name" value="E set domains"/>
    <property type="match status" value="1"/>
</dbReference>
<name>A0A8H7PRR9_MORIS</name>
<keyword evidence="4" id="KW-1185">Reference proteome</keyword>
<dbReference type="InterPro" id="IPR014756">
    <property type="entry name" value="Ig_E-set"/>
</dbReference>
<dbReference type="Gene3D" id="2.60.40.640">
    <property type="match status" value="1"/>
</dbReference>
<feature type="domain" description="Arrestin C-terminal-like" evidence="2">
    <location>
        <begin position="170"/>
        <end position="339"/>
    </location>
</feature>
<dbReference type="InterPro" id="IPR011022">
    <property type="entry name" value="Arrestin_C-like"/>
</dbReference>
<feature type="region of interest" description="Disordered" evidence="1">
    <location>
        <begin position="705"/>
        <end position="732"/>
    </location>
</feature>
<reference evidence="3" key="1">
    <citation type="submission" date="2020-12" db="EMBL/GenBank/DDBJ databases">
        <title>Metabolic potential, ecology and presence of endohyphal bacteria is reflected in genomic diversity of Mucoromycotina.</title>
        <authorList>
            <person name="Muszewska A."/>
            <person name="Okrasinska A."/>
            <person name="Steczkiewicz K."/>
            <person name="Drgas O."/>
            <person name="Orlowska M."/>
            <person name="Perlinska-Lenart U."/>
            <person name="Aleksandrzak-Piekarczyk T."/>
            <person name="Szatraj K."/>
            <person name="Zielenkiewicz U."/>
            <person name="Pilsyk S."/>
            <person name="Malc E."/>
            <person name="Mieczkowski P."/>
            <person name="Kruszewska J.S."/>
            <person name="Biernat P."/>
            <person name="Pawlowska J."/>
        </authorList>
    </citation>
    <scope>NUCLEOTIDE SEQUENCE</scope>
    <source>
        <strain evidence="3">WA0000067209</strain>
    </source>
</reference>
<feature type="region of interest" description="Disordered" evidence="1">
    <location>
        <begin position="371"/>
        <end position="405"/>
    </location>
</feature>
<feature type="compositionally biased region" description="Polar residues" evidence="1">
    <location>
        <begin position="563"/>
        <end position="574"/>
    </location>
</feature>
<evidence type="ECO:0000313" key="4">
    <source>
        <dbReference type="Proteomes" id="UP000654370"/>
    </source>
</evidence>
<protein>
    <recommendedName>
        <fullName evidence="2">Arrestin C-terminal-like domain-containing protein</fullName>
    </recommendedName>
</protein>
<dbReference type="AlphaFoldDB" id="A0A8H7PRR9"/>
<gene>
    <name evidence="3" type="ORF">INT43_003289</name>
</gene>
<evidence type="ECO:0000259" key="2">
    <source>
        <dbReference type="Pfam" id="PF02752"/>
    </source>
</evidence>
<dbReference type="Proteomes" id="UP000654370">
    <property type="component" value="Unassembled WGS sequence"/>
</dbReference>
<evidence type="ECO:0000313" key="3">
    <source>
        <dbReference type="EMBL" id="KAG2178036.1"/>
    </source>
</evidence>